<evidence type="ECO:0000256" key="6">
    <source>
        <dbReference type="ARBA" id="ARBA00022527"/>
    </source>
</evidence>
<evidence type="ECO:0000256" key="3">
    <source>
        <dbReference type="ARBA" id="ARBA00009592"/>
    </source>
</evidence>
<dbReference type="PROSITE" id="PS50011">
    <property type="entry name" value="PROTEIN_KINASE_DOM"/>
    <property type="match status" value="1"/>
</dbReference>
<keyword evidence="7" id="KW-0433">Leucine-rich repeat</keyword>
<dbReference type="Gene3D" id="3.30.200.20">
    <property type="entry name" value="Phosphorylase Kinase, domain 1"/>
    <property type="match status" value="1"/>
</dbReference>
<keyword evidence="9 21" id="KW-0812">Transmembrane</keyword>
<feature type="transmembrane region" description="Helical" evidence="21">
    <location>
        <begin position="763"/>
        <end position="786"/>
    </location>
</feature>
<dbReference type="Gene3D" id="3.80.10.10">
    <property type="entry name" value="Ribonuclease Inhibitor"/>
    <property type="match status" value="5"/>
</dbReference>
<dbReference type="PANTHER" id="PTHR27008:SF566">
    <property type="entry name" value="OS06G0583600 PROTEIN"/>
    <property type="match status" value="1"/>
</dbReference>
<proteinExistence type="inferred from homology"/>
<evidence type="ECO:0000256" key="4">
    <source>
        <dbReference type="ARBA" id="ARBA00012513"/>
    </source>
</evidence>
<keyword evidence="6" id="KW-0723">Serine/threonine-protein kinase</keyword>
<dbReference type="PROSITE" id="PS00108">
    <property type="entry name" value="PROTEIN_KINASE_ST"/>
    <property type="match status" value="1"/>
</dbReference>
<dbReference type="GO" id="GO:0005886">
    <property type="term" value="C:plasma membrane"/>
    <property type="evidence" value="ECO:0007669"/>
    <property type="project" value="UniProtKB-SubCell"/>
</dbReference>
<feature type="chain" id="PRO_5041978195" description="non-specific serine/threonine protein kinase" evidence="22">
    <location>
        <begin position="24"/>
        <end position="1104"/>
    </location>
</feature>
<dbReference type="EMBL" id="SDAM02001843">
    <property type="protein sequence ID" value="KAH6821821.1"/>
    <property type="molecule type" value="Genomic_DNA"/>
</dbReference>
<evidence type="ECO:0000256" key="10">
    <source>
        <dbReference type="ARBA" id="ARBA00022729"/>
    </source>
</evidence>
<dbReference type="FunFam" id="3.80.10.10:FF:000221">
    <property type="entry name" value="Leucine-rich repeat receptor-like protein kinase PXL1"/>
    <property type="match status" value="1"/>
</dbReference>
<organism evidence="24 25">
    <name type="scientific">Perilla frutescens var. hirtella</name>
    <name type="common">Perilla citriodora</name>
    <name type="synonym">Perilla setoyensis</name>
    <dbReference type="NCBI Taxonomy" id="608512"/>
    <lineage>
        <taxon>Eukaryota</taxon>
        <taxon>Viridiplantae</taxon>
        <taxon>Streptophyta</taxon>
        <taxon>Embryophyta</taxon>
        <taxon>Tracheophyta</taxon>
        <taxon>Spermatophyta</taxon>
        <taxon>Magnoliopsida</taxon>
        <taxon>eudicotyledons</taxon>
        <taxon>Gunneridae</taxon>
        <taxon>Pentapetalae</taxon>
        <taxon>asterids</taxon>
        <taxon>lamiids</taxon>
        <taxon>Lamiales</taxon>
        <taxon>Lamiaceae</taxon>
        <taxon>Nepetoideae</taxon>
        <taxon>Elsholtzieae</taxon>
        <taxon>Perilla</taxon>
    </lineage>
</organism>
<dbReference type="PROSITE" id="PS00107">
    <property type="entry name" value="PROTEIN_KINASE_ATP"/>
    <property type="match status" value="1"/>
</dbReference>
<dbReference type="InterPro" id="IPR051809">
    <property type="entry name" value="Plant_receptor-like_S/T_kinase"/>
</dbReference>
<dbReference type="SUPFAM" id="SSF56112">
    <property type="entry name" value="Protein kinase-like (PK-like)"/>
    <property type="match status" value="1"/>
</dbReference>
<evidence type="ECO:0000256" key="1">
    <source>
        <dbReference type="ARBA" id="ARBA00004251"/>
    </source>
</evidence>
<dbReference type="GO" id="GO:0004674">
    <property type="term" value="F:protein serine/threonine kinase activity"/>
    <property type="evidence" value="ECO:0007669"/>
    <property type="project" value="UniProtKB-KW"/>
</dbReference>
<comment type="similarity">
    <text evidence="2">Belongs to the protein kinase superfamily. Ser/Thr protein kinase family.</text>
</comment>
<dbReference type="Gene3D" id="1.10.510.10">
    <property type="entry name" value="Transferase(Phosphotransferase) domain 1"/>
    <property type="match status" value="1"/>
</dbReference>
<dbReference type="PROSITE" id="PS51450">
    <property type="entry name" value="LRR"/>
    <property type="match status" value="1"/>
</dbReference>
<comment type="caution">
    <text evidence="24">The sequence shown here is derived from an EMBL/GenBank/DDBJ whole genome shotgun (WGS) entry which is preliminary data.</text>
</comment>
<dbReference type="FunFam" id="3.80.10.10:FF:000275">
    <property type="entry name" value="Leucine-rich repeat receptor-like protein kinase"/>
    <property type="match status" value="1"/>
</dbReference>
<feature type="domain" description="Protein kinase" evidence="23">
    <location>
        <begin position="817"/>
        <end position="1094"/>
    </location>
</feature>
<dbReference type="PANTHER" id="PTHR27008">
    <property type="entry name" value="OS04G0122200 PROTEIN"/>
    <property type="match status" value="1"/>
</dbReference>
<dbReference type="GO" id="GO:0005524">
    <property type="term" value="F:ATP binding"/>
    <property type="evidence" value="ECO:0007669"/>
    <property type="project" value="UniProtKB-UniRule"/>
</dbReference>
<dbReference type="Pfam" id="PF13855">
    <property type="entry name" value="LRR_8"/>
    <property type="match status" value="2"/>
</dbReference>
<evidence type="ECO:0000256" key="14">
    <source>
        <dbReference type="ARBA" id="ARBA00022840"/>
    </source>
</evidence>
<dbReference type="SUPFAM" id="SSF52058">
    <property type="entry name" value="L domain-like"/>
    <property type="match status" value="3"/>
</dbReference>
<keyword evidence="15 21" id="KW-1133">Transmembrane helix</keyword>
<name>A0AAD4IUZ1_PERFH</name>
<comment type="subcellular location">
    <subcellularLocation>
        <location evidence="1">Cell membrane</location>
        <topology evidence="1">Single-pass type I membrane protein</topology>
    </subcellularLocation>
</comment>
<dbReference type="GO" id="GO:0006952">
    <property type="term" value="P:defense response"/>
    <property type="evidence" value="ECO:0007669"/>
    <property type="project" value="UniProtKB-ARBA"/>
</dbReference>
<comment type="similarity">
    <text evidence="3">Belongs to the RLP family.</text>
</comment>
<keyword evidence="17" id="KW-0325">Glycoprotein</keyword>
<keyword evidence="11" id="KW-0677">Repeat</keyword>
<accession>A0AAD4IUZ1</accession>
<evidence type="ECO:0000256" key="7">
    <source>
        <dbReference type="ARBA" id="ARBA00022614"/>
    </source>
</evidence>
<evidence type="ECO:0000256" key="8">
    <source>
        <dbReference type="ARBA" id="ARBA00022679"/>
    </source>
</evidence>
<comment type="catalytic activity">
    <reaction evidence="19">
        <text>L-seryl-[protein] + ATP = O-phospho-L-seryl-[protein] + ADP + H(+)</text>
        <dbReference type="Rhea" id="RHEA:17989"/>
        <dbReference type="Rhea" id="RHEA-COMP:9863"/>
        <dbReference type="Rhea" id="RHEA-COMP:11604"/>
        <dbReference type="ChEBI" id="CHEBI:15378"/>
        <dbReference type="ChEBI" id="CHEBI:29999"/>
        <dbReference type="ChEBI" id="CHEBI:30616"/>
        <dbReference type="ChEBI" id="CHEBI:83421"/>
        <dbReference type="ChEBI" id="CHEBI:456216"/>
        <dbReference type="EC" id="2.7.11.1"/>
    </reaction>
</comment>
<dbReference type="InterPro" id="IPR011009">
    <property type="entry name" value="Kinase-like_dom_sf"/>
</dbReference>
<evidence type="ECO:0000256" key="15">
    <source>
        <dbReference type="ARBA" id="ARBA00022989"/>
    </source>
</evidence>
<dbReference type="SMART" id="SM00369">
    <property type="entry name" value="LRR_TYP"/>
    <property type="match status" value="8"/>
</dbReference>
<evidence type="ECO:0000313" key="24">
    <source>
        <dbReference type="EMBL" id="KAH6821821.1"/>
    </source>
</evidence>
<keyword evidence="14 20" id="KW-0067">ATP-binding</keyword>
<dbReference type="InterPro" id="IPR000719">
    <property type="entry name" value="Prot_kinase_dom"/>
</dbReference>
<dbReference type="AlphaFoldDB" id="A0AAD4IUZ1"/>
<keyword evidence="13" id="KW-0418">Kinase</keyword>
<dbReference type="Pfam" id="PF00560">
    <property type="entry name" value="LRR_1"/>
    <property type="match status" value="9"/>
</dbReference>
<dbReference type="InterPro" id="IPR003591">
    <property type="entry name" value="Leu-rich_rpt_typical-subtyp"/>
</dbReference>
<dbReference type="InterPro" id="IPR017441">
    <property type="entry name" value="Protein_kinase_ATP_BS"/>
</dbReference>
<evidence type="ECO:0000256" key="11">
    <source>
        <dbReference type="ARBA" id="ARBA00022737"/>
    </source>
</evidence>
<feature type="signal peptide" evidence="22">
    <location>
        <begin position="1"/>
        <end position="23"/>
    </location>
</feature>
<evidence type="ECO:0000256" key="2">
    <source>
        <dbReference type="ARBA" id="ARBA00008684"/>
    </source>
</evidence>
<evidence type="ECO:0000256" key="19">
    <source>
        <dbReference type="ARBA" id="ARBA00048679"/>
    </source>
</evidence>
<dbReference type="GO" id="GO:0051707">
    <property type="term" value="P:response to other organism"/>
    <property type="evidence" value="ECO:0007669"/>
    <property type="project" value="UniProtKB-ARBA"/>
</dbReference>
<dbReference type="FunFam" id="3.30.200.20:FF:000260">
    <property type="entry name" value="LRR receptor-like serine/threonine-protein kinase RPK2"/>
    <property type="match status" value="1"/>
</dbReference>
<keyword evidence="5" id="KW-1003">Cell membrane</keyword>
<protein>
    <recommendedName>
        <fullName evidence="4">non-specific serine/threonine protein kinase</fullName>
        <ecNumber evidence="4">2.7.11.1</ecNumber>
    </recommendedName>
</protein>
<evidence type="ECO:0000256" key="12">
    <source>
        <dbReference type="ARBA" id="ARBA00022741"/>
    </source>
</evidence>
<keyword evidence="10 22" id="KW-0732">Signal</keyword>
<feature type="binding site" evidence="20">
    <location>
        <position position="845"/>
    </location>
    <ligand>
        <name>ATP</name>
        <dbReference type="ChEBI" id="CHEBI:30616"/>
    </ligand>
</feature>
<keyword evidence="16 21" id="KW-0472">Membrane</keyword>
<comment type="catalytic activity">
    <reaction evidence="18">
        <text>L-threonyl-[protein] + ATP = O-phospho-L-threonyl-[protein] + ADP + H(+)</text>
        <dbReference type="Rhea" id="RHEA:46608"/>
        <dbReference type="Rhea" id="RHEA-COMP:11060"/>
        <dbReference type="Rhea" id="RHEA-COMP:11605"/>
        <dbReference type="ChEBI" id="CHEBI:15378"/>
        <dbReference type="ChEBI" id="CHEBI:30013"/>
        <dbReference type="ChEBI" id="CHEBI:30616"/>
        <dbReference type="ChEBI" id="CHEBI:61977"/>
        <dbReference type="ChEBI" id="CHEBI:456216"/>
        <dbReference type="EC" id="2.7.11.1"/>
    </reaction>
</comment>
<dbReference type="Pfam" id="PF00069">
    <property type="entry name" value="Pkinase"/>
    <property type="match status" value="1"/>
</dbReference>
<dbReference type="Proteomes" id="UP001190926">
    <property type="component" value="Unassembled WGS sequence"/>
</dbReference>
<dbReference type="InterPro" id="IPR008271">
    <property type="entry name" value="Ser/Thr_kinase_AS"/>
</dbReference>
<evidence type="ECO:0000256" key="5">
    <source>
        <dbReference type="ARBA" id="ARBA00022475"/>
    </source>
</evidence>
<sequence>MKTPWGWFLLIFLMSAATFGVEAVNLEGTTLLSLVRHWKVVPPSIKFSWNASDSTPCSWLGVQCNHGNVVGQLNLSRFAIVGQLGPEIAYLKHLELVDLSFNIFSGRIPSVLGNCSYLESLDLSNNNFYGEIPENLGNLKRLEYLSLWSNNFGGKIPESLFRIPLLSIMYLNNNKLTGSIPLDFGNVSALEVLYLNSNLLSGTIPPSIGNFRVLKEVYLNDNLLQGALPDSLNNLEHLLYLDVSNNSLEGQIPSFDSCNELEIVLSYNKFSGGIPPGLGKCSSLTTLAAVSCGLSGSIPSSLGNLTQLTRLYLSENRLSGLIPPEFGNCKALTDLRLSENELDGVIPSELGMLDQLQIIMLFTNNLSGEIPSSIWKIQSLQHVIVYENNLVGEIPKEITELKQLSNISLFDNQFSGVLPQGLGINSSLTEIDLSRNKFTGHIPPNLCSGKKLVKLILGQNNFEGSISSDVGSCVTLTRLILKQNNLKGTIPDFVKHSNLQYMDLSNNSFSGSIPSSLGTLANVTSIDFSLNNLTGHVPLELGSLVNLEYLSLSHNRLEGVLPSQLSSCRKLLKLDLRNNLLNGTIPSSLRSLGELAILDLSENHFGGGIPASLFQLRKLSSLQLGVNQLGGPIPPSIGLEVEAQSLRSLNLSGNGLIGHLPQELGKLKMLEQLDICCNNLSGSLEVLGELHSLTEVNVSYNSFVGPILPALMKFLISSPSSFVGNQDLCIDCQPGGGGSCEGNSAFRLCRPQSRKRGLNRVDIAIIVSGSTLFAVIVALGVSYTVLRHKGHKRNPLTDAVEGASSLLNQVIEATENLNDKYIVGRGAHGTVYRVTLSPTKVYALKKLSFAGSKGGNRSMVQEIQTIGKVRHRNLVKLEEFWLRKEYGLILYTYMENGSLHDVLHENLPRPPLKWNDRYRIALGAAQGLMYLHFDCDPPIIHRDIKPMNILLNSEMEAHISDFGIAKLLDDSVCSTQFAVQGTIGYIAPENAFTTRSSRESDVYAYGVVLLELVTRKKVLDASFGEGVDIVGWARAACNKGEDVGKIVDPDVVDEFLDSSIMEQVEDVMMLALRCTDMEAGNRPSMRDVVKQLIMVESRSRSKHR</sequence>
<dbReference type="InterPro" id="IPR001611">
    <property type="entry name" value="Leu-rich_rpt"/>
</dbReference>
<dbReference type="SMART" id="SM00220">
    <property type="entry name" value="S_TKc"/>
    <property type="match status" value="1"/>
</dbReference>
<gene>
    <name evidence="24" type="ORF">C2S53_008426</name>
</gene>
<evidence type="ECO:0000256" key="13">
    <source>
        <dbReference type="ARBA" id="ARBA00022777"/>
    </source>
</evidence>
<evidence type="ECO:0000313" key="25">
    <source>
        <dbReference type="Proteomes" id="UP001190926"/>
    </source>
</evidence>
<keyword evidence="8" id="KW-0808">Transferase</keyword>
<evidence type="ECO:0000256" key="20">
    <source>
        <dbReference type="PROSITE-ProRule" id="PRU10141"/>
    </source>
</evidence>
<dbReference type="FunFam" id="3.80.10.10:FF:000095">
    <property type="entry name" value="LRR receptor-like serine/threonine-protein kinase GSO1"/>
    <property type="match status" value="1"/>
</dbReference>
<keyword evidence="24" id="KW-0675">Receptor</keyword>
<dbReference type="Pfam" id="PF08263">
    <property type="entry name" value="LRRNT_2"/>
    <property type="match status" value="1"/>
</dbReference>
<evidence type="ECO:0000256" key="18">
    <source>
        <dbReference type="ARBA" id="ARBA00047899"/>
    </source>
</evidence>
<evidence type="ECO:0000256" key="9">
    <source>
        <dbReference type="ARBA" id="ARBA00022692"/>
    </source>
</evidence>
<keyword evidence="25" id="KW-1185">Reference proteome</keyword>
<evidence type="ECO:0000259" key="23">
    <source>
        <dbReference type="PROSITE" id="PS50011"/>
    </source>
</evidence>
<keyword evidence="12 20" id="KW-0547">Nucleotide-binding</keyword>
<evidence type="ECO:0000256" key="16">
    <source>
        <dbReference type="ARBA" id="ARBA00023136"/>
    </source>
</evidence>
<dbReference type="EC" id="2.7.11.1" evidence="4"/>
<evidence type="ECO:0000256" key="17">
    <source>
        <dbReference type="ARBA" id="ARBA00023180"/>
    </source>
</evidence>
<evidence type="ECO:0000256" key="21">
    <source>
        <dbReference type="SAM" id="Phobius"/>
    </source>
</evidence>
<reference evidence="24 25" key="1">
    <citation type="journal article" date="2021" name="Nat. Commun.">
        <title>Incipient diploidization of the medicinal plant Perilla within 10,000 years.</title>
        <authorList>
            <person name="Zhang Y."/>
            <person name="Shen Q."/>
            <person name="Leng L."/>
            <person name="Zhang D."/>
            <person name="Chen S."/>
            <person name="Shi Y."/>
            <person name="Ning Z."/>
            <person name="Chen S."/>
        </authorList>
    </citation>
    <scope>NUCLEOTIDE SEQUENCE [LARGE SCALE GENOMIC DNA]</scope>
    <source>
        <strain evidence="25">cv. PC099</strain>
    </source>
</reference>
<evidence type="ECO:0000256" key="22">
    <source>
        <dbReference type="SAM" id="SignalP"/>
    </source>
</evidence>
<dbReference type="InterPro" id="IPR032675">
    <property type="entry name" value="LRR_dom_sf"/>
</dbReference>
<dbReference type="FunFam" id="3.80.10.10:FF:000041">
    <property type="entry name" value="LRR receptor-like serine/threonine-protein kinase ERECTA"/>
    <property type="match status" value="1"/>
</dbReference>
<dbReference type="InterPro" id="IPR013210">
    <property type="entry name" value="LRR_N_plant-typ"/>
</dbReference>
<dbReference type="FunFam" id="1.10.510.10:FF:000569">
    <property type="entry name" value="Serine/threonine-protein kinase-like protein CCR4"/>
    <property type="match status" value="1"/>
</dbReference>